<dbReference type="InterPro" id="IPR027417">
    <property type="entry name" value="P-loop_NTPase"/>
</dbReference>
<dbReference type="InterPro" id="IPR020568">
    <property type="entry name" value="Ribosomal_Su5_D2-typ_SF"/>
</dbReference>
<dbReference type="PANTHER" id="PTHR32039">
    <property type="entry name" value="MAGNESIUM-CHELATASE SUBUNIT CHLI"/>
    <property type="match status" value="1"/>
</dbReference>
<dbReference type="GO" id="GO:0005524">
    <property type="term" value="F:ATP binding"/>
    <property type="evidence" value="ECO:0007669"/>
    <property type="project" value="UniProtKB-KW"/>
</dbReference>
<dbReference type="GO" id="GO:0003677">
    <property type="term" value="F:DNA binding"/>
    <property type="evidence" value="ECO:0007669"/>
    <property type="project" value="InterPro"/>
</dbReference>
<dbReference type="InterPro" id="IPR014721">
    <property type="entry name" value="Ribsml_uS5_D2-typ_fold_subgr"/>
</dbReference>
<accession>A0A2X3K5L9</accession>
<keyword evidence="2" id="KW-0547">Nucleotide-binding</keyword>
<dbReference type="InterPro" id="IPR025158">
    <property type="entry name" value="Mg_chelat-rel_C"/>
</dbReference>
<dbReference type="SUPFAM" id="SSF54211">
    <property type="entry name" value="Ribosomal protein S5 domain 2-like"/>
    <property type="match status" value="1"/>
</dbReference>
<evidence type="ECO:0000256" key="3">
    <source>
        <dbReference type="ARBA" id="ARBA00022840"/>
    </source>
</evidence>
<dbReference type="InterPro" id="IPR001208">
    <property type="entry name" value="MCM_dom"/>
</dbReference>
<gene>
    <name evidence="5" type="primary">comM</name>
    <name evidence="5" type="ORF">BARAN1_0278</name>
</gene>
<dbReference type="Pfam" id="PF13335">
    <property type="entry name" value="Mg_chelatase_C"/>
    <property type="match status" value="1"/>
</dbReference>
<dbReference type="InterPro" id="IPR000523">
    <property type="entry name" value="Mg_chelatse_chII-like_cat_dom"/>
</dbReference>
<dbReference type="SMART" id="SM00382">
    <property type="entry name" value="AAA"/>
    <property type="match status" value="1"/>
</dbReference>
<dbReference type="KEGG" id="bana:BARAN1_0278"/>
<proteinExistence type="inferred from homology"/>
<dbReference type="InterPro" id="IPR003593">
    <property type="entry name" value="AAA+_ATPase"/>
</dbReference>
<name>A0A2X3K5L9_9BACT</name>
<dbReference type="Pfam" id="PF01078">
    <property type="entry name" value="Mg_chelatase"/>
    <property type="match status" value="1"/>
</dbReference>
<keyword evidence="6" id="KW-1185">Reference proteome</keyword>
<evidence type="ECO:0000313" key="5">
    <source>
        <dbReference type="EMBL" id="SQD92303.1"/>
    </source>
</evidence>
<dbReference type="InterPro" id="IPR004482">
    <property type="entry name" value="Mg_chelat-rel"/>
</dbReference>
<evidence type="ECO:0000313" key="6">
    <source>
        <dbReference type="Proteomes" id="UP000249818"/>
    </source>
</evidence>
<dbReference type="PRINTS" id="PR01657">
    <property type="entry name" value="MCMFAMILY"/>
</dbReference>
<reference evidence="6" key="1">
    <citation type="submission" date="2018-05" db="EMBL/GenBank/DDBJ databases">
        <authorList>
            <person name="Hao L."/>
        </authorList>
    </citation>
    <scope>NUCLEOTIDE SEQUENCE [LARGE SCALE GENOMIC DNA]</scope>
</reference>
<dbReference type="PANTHER" id="PTHR32039:SF7">
    <property type="entry name" value="COMPETENCE PROTEIN COMM"/>
    <property type="match status" value="1"/>
</dbReference>
<dbReference type="OrthoDB" id="9813147at2"/>
<dbReference type="Gene3D" id="3.40.50.300">
    <property type="entry name" value="P-loop containing nucleotide triphosphate hydrolases"/>
    <property type="match status" value="1"/>
</dbReference>
<feature type="domain" description="AAA+ ATPase" evidence="4">
    <location>
        <begin position="210"/>
        <end position="373"/>
    </location>
</feature>
<dbReference type="InterPro" id="IPR045006">
    <property type="entry name" value="CHLI-like"/>
</dbReference>
<sequence length="507" mass="54059">MFAQVLSAAPYGIEARLIEVQCDVSPGLPGFAIVGLPEKEVSEARERVRSAIRNAGLSFPQLRITANLAPADLRKEGAGFDLALAVALLVATGQVRPEATADTVFLGELALDGSLRPVRGTLAMALAAHEAGIGRAVVAAPSAAEAALVDGLAVHPVASLGETVGFLRGEHTIPPAPRTVPAEEPPDWIDLSFVRGQEHARRALEIAAAGAHHILMVGPPGAGKSLLAQCLPGILPPLTFDEALEVSRIYSVAGLLPPGRPLLCWRPFRSPHHTVSYAGMVGGGHGIPSPGEITLAHHGVLFLDELPEFDRKVLEALRQPLEERRITVVRAGTSITFPASFMLVGAMNPCPCGHLGDPLRPCRCRPHEVVAYRKRLSGPFLDRVDLFVQVPRLTRDELLADGGGEPSEAVRKRVAAAREVQQRRFAGSTRTNAEIGPREVRRLCRIGPEAKALLSRAVDHFALTGRGYVRTLKVALTIADLAGSATIEPEHVAEALQYRAFPEEATA</sequence>
<dbReference type="NCBIfam" id="TIGR00368">
    <property type="entry name" value="YifB family Mg chelatase-like AAA ATPase"/>
    <property type="match status" value="1"/>
</dbReference>
<organism evidence="5 6">
    <name type="scientific">Candidatus Bipolaricaulis anaerobius</name>
    <dbReference type="NCBI Taxonomy" id="2026885"/>
    <lineage>
        <taxon>Bacteria</taxon>
        <taxon>Candidatus Bipolaricaulota</taxon>
        <taxon>Candidatus Bipolaricaulia</taxon>
        <taxon>Candidatus Bipolaricaulales</taxon>
        <taxon>Candidatus Bipolaricaulaceae</taxon>
        <taxon>Candidatus Bipolaricaulis</taxon>
    </lineage>
</organism>
<keyword evidence="3" id="KW-0067">ATP-binding</keyword>
<dbReference type="Pfam" id="PF13541">
    <property type="entry name" value="ChlI"/>
    <property type="match status" value="1"/>
</dbReference>
<dbReference type="RefSeq" id="WP_122030541.1">
    <property type="nucleotide sequence ID" value="NZ_LS483254.1"/>
</dbReference>
<dbReference type="Gene3D" id="3.30.230.10">
    <property type="match status" value="1"/>
</dbReference>
<dbReference type="Proteomes" id="UP000249818">
    <property type="component" value="Chromosome BARAN1"/>
</dbReference>
<evidence type="ECO:0000259" key="4">
    <source>
        <dbReference type="SMART" id="SM00382"/>
    </source>
</evidence>
<dbReference type="AlphaFoldDB" id="A0A2X3K5L9"/>
<comment type="similarity">
    <text evidence="1">Belongs to the Mg-chelatase subunits D/I family. ComM subfamily.</text>
</comment>
<evidence type="ECO:0000256" key="2">
    <source>
        <dbReference type="ARBA" id="ARBA00022741"/>
    </source>
</evidence>
<dbReference type="SUPFAM" id="SSF52540">
    <property type="entry name" value="P-loop containing nucleoside triphosphate hydrolases"/>
    <property type="match status" value="1"/>
</dbReference>
<protein>
    <submittedName>
        <fullName evidence="5">Competence protein ComM</fullName>
    </submittedName>
</protein>
<dbReference type="EMBL" id="LS483254">
    <property type="protein sequence ID" value="SQD92303.1"/>
    <property type="molecule type" value="Genomic_DNA"/>
</dbReference>
<evidence type="ECO:0000256" key="1">
    <source>
        <dbReference type="ARBA" id="ARBA00006354"/>
    </source>
</evidence>